<dbReference type="PANTHER" id="PTHR13073:SF0">
    <property type="entry name" value="BIOGENESIS OF LYSOSOME-RELATED ORGANELLES COMPLEX 1 SUBUNIT 1"/>
    <property type="match status" value="1"/>
</dbReference>
<dbReference type="GO" id="GO:0031083">
    <property type="term" value="C:BLOC-1 complex"/>
    <property type="evidence" value="ECO:0007669"/>
    <property type="project" value="InterPro"/>
</dbReference>
<proteinExistence type="inferred from homology"/>
<dbReference type="EMBL" id="HBIB01014563">
    <property type="protein sequence ID" value="CAE0247191.1"/>
    <property type="molecule type" value="Transcribed_RNA"/>
</dbReference>
<dbReference type="GO" id="GO:0016197">
    <property type="term" value="P:endosomal transport"/>
    <property type="evidence" value="ECO:0007669"/>
    <property type="project" value="TreeGrafter"/>
</dbReference>
<reference evidence="3" key="1">
    <citation type="submission" date="2021-01" db="EMBL/GenBank/DDBJ databases">
        <authorList>
            <person name="Corre E."/>
            <person name="Pelletier E."/>
            <person name="Niang G."/>
            <person name="Scheremetjew M."/>
            <person name="Finn R."/>
            <person name="Kale V."/>
            <person name="Holt S."/>
            <person name="Cochrane G."/>
            <person name="Meng A."/>
            <person name="Brown T."/>
            <person name="Cohen L."/>
        </authorList>
    </citation>
    <scope>NUCLEOTIDE SEQUENCE</scope>
    <source>
        <strain evidence="3">NIES-2562</strain>
    </source>
</reference>
<comment type="similarity">
    <text evidence="1">Belongs to the BLOC1S1 family.</text>
</comment>
<dbReference type="AlphaFoldDB" id="A0A7S3D697"/>
<dbReference type="PANTHER" id="PTHR13073">
    <property type="entry name" value="BLOC-1 COMPLEX SUBUNIT 1"/>
    <property type="match status" value="1"/>
</dbReference>
<protein>
    <recommendedName>
        <fullName evidence="2">Biogenesis of lysosome-related organelles complex 1 subunit 1</fullName>
    </recommendedName>
</protein>
<organism evidence="3">
    <name type="scientific">Palpitomonas bilix</name>
    <dbReference type="NCBI Taxonomy" id="652834"/>
    <lineage>
        <taxon>Eukaryota</taxon>
        <taxon>Eukaryota incertae sedis</taxon>
    </lineage>
</organism>
<gene>
    <name evidence="3" type="ORF">PBIL07802_LOCUS9381</name>
</gene>
<accession>A0A7S3D697</accession>
<sequence>MLSAIQKQHVRDLAAVKAECEVEKEEATKAAESLANAYGEALLSQSNEVNEVQNTLVKEVKQLEASAAQFVRQTTAWAKITGDLGKSLKELGDFQNWARTIEKDLRTMCGTVDDLIREEIASKQ</sequence>
<evidence type="ECO:0000256" key="1">
    <source>
        <dbReference type="ARBA" id="ARBA00007133"/>
    </source>
</evidence>
<dbReference type="InterPro" id="IPR009395">
    <property type="entry name" value="BLOC1S1"/>
</dbReference>
<evidence type="ECO:0000313" key="3">
    <source>
        <dbReference type="EMBL" id="CAE0247191.1"/>
    </source>
</evidence>
<dbReference type="Pfam" id="PF06320">
    <property type="entry name" value="GCN5L1"/>
    <property type="match status" value="1"/>
</dbReference>
<evidence type="ECO:0000256" key="2">
    <source>
        <dbReference type="ARBA" id="ARBA00019577"/>
    </source>
</evidence>
<name>A0A7S3D697_9EUKA</name>